<reference evidence="2 3" key="1">
    <citation type="journal article" date="2019" name="Genome Biol. Evol.">
        <title>Insights into the evolution of the New World diploid cottons (Gossypium, subgenus Houzingenia) based on genome sequencing.</title>
        <authorList>
            <person name="Grover C.E."/>
            <person name="Arick M.A. 2nd"/>
            <person name="Thrash A."/>
            <person name="Conover J.L."/>
            <person name="Sanders W.S."/>
            <person name="Peterson D.G."/>
            <person name="Frelichowski J.E."/>
            <person name="Scheffler J.A."/>
            <person name="Scheffler B.E."/>
            <person name="Wendel J.F."/>
        </authorList>
    </citation>
    <scope>NUCLEOTIDE SEQUENCE [LARGE SCALE GENOMIC DNA]</scope>
    <source>
        <strain evidence="2">27</strain>
        <tissue evidence="2">Leaf</tissue>
    </source>
</reference>
<gene>
    <name evidence="2" type="ORF">Godav_015032</name>
</gene>
<organism evidence="2 3">
    <name type="scientific">Gossypium davidsonii</name>
    <name type="common">Davidson's cotton</name>
    <name type="synonym">Gossypium klotzschianum subsp. davidsonii</name>
    <dbReference type="NCBI Taxonomy" id="34287"/>
    <lineage>
        <taxon>Eukaryota</taxon>
        <taxon>Viridiplantae</taxon>
        <taxon>Streptophyta</taxon>
        <taxon>Embryophyta</taxon>
        <taxon>Tracheophyta</taxon>
        <taxon>Spermatophyta</taxon>
        <taxon>Magnoliopsida</taxon>
        <taxon>eudicotyledons</taxon>
        <taxon>Gunneridae</taxon>
        <taxon>Pentapetalae</taxon>
        <taxon>rosids</taxon>
        <taxon>malvids</taxon>
        <taxon>Malvales</taxon>
        <taxon>Malvaceae</taxon>
        <taxon>Malvoideae</taxon>
        <taxon>Gossypium</taxon>
    </lineage>
</organism>
<evidence type="ECO:0000259" key="1">
    <source>
        <dbReference type="Pfam" id="PF13456"/>
    </source>
</evidence>
<sequence>MVDAIFSYIRELDGLKEKLPEKRGVLVSASVLHNNVSSVFATKALACVQAMRLGTELGLASVVVEGDSLSIIKKCQSNEIDKLEIGAYVRDIQYYQRGRETYLVGRRGAYVHHGLVGNGPEMGQRARLGNDAGEVLHHEGKNNEEHESEQGKVLFCSGTGTDIWSEMKDLELMVGD</sequence>
<name>A0A7J8RN72_GOSDV</name>
<keyword evidence="3" id="KW-1185">Reference proteome</keyword>
<protein>
    <recommendedName>
        <fullName evidence="1">RNase H type-1 domain-containing protein</fullName>
    </recommendedName>
</protein>
<dbReference type="InterPro" id="IPR002156">
    <property type="entry name" value="RNaseH_domain"/>
</dbReference>
<accession>A0A7J8RN72</accession>
<dbReference type="Proteomes" id="UP000593561">
    <property type="component" value="Unassembled WGS sequence"/>
</dbReference>
<dbReference type="AlphaFoldDB" id="A0A7J8RN72"/>
<dbReference type="Pfam" id="PF13456">
    <property type="entry name" value="RVT_3"/>
    <property type="match status" value="1"/>
</dbReference>
<dbReference type="EMBL" id="JABFAC010000006">
    <property type="protein sequence ID" value="MBA0614786.1"/>
    <property type="molecule type" value="Genomic_DNA"/>
</dbReference>
<proteinExistence type="predicted"/>
<dbReference type="GO" id="GO:0004523">
    <property type="term" value="F:RNA-DNA hybrid ribonuclease activity"/>
    <property type="evidence" value="ECO:0007669"/>
    <property type="project" value="InterPro"/>
</dbReference>
<comment type="caution">
    <text evidence="2">The sequence shown here is derived from an EMBL/GenBank/DDBJ whole genome shotgun (WGS) entry which is preliminary data.</text>
</comment>
<feature type="domain" description="RNase H type-1" evidence="1">
    <location>
        <begin position="23"/>
        <end position="95"/>
    </location>
</feature>
<feature type="non-terminal residue" evidence="2">
    <location>
        <position position="176"/>
    </location>
</feature>
<evidence type="ECO:0000313" key="2">
    <source>
        <dbReference type="EMBL" id="MBA0614786.1"/>
    </source>
</evidence>
<dbReference type="GO" id="GO:0003676">
    <property type="term" value="F:nucleic acid binding"/>
    <property type="evidence" value="ECO:0007669"/>
    <property type="project" value="InterPro"/>
</dbReference>
<evidence type="ECO:0000313" key="3">
    <source>
        <dbReference type="Proteomes" id="UP000593561"/>
    </source>
</evidence>